<dbReference type="GO" id="GO:0044781">
    <property type="term" value="P:bacterial-type flagellum organization"/>
    <property type="evidence" value="ECO:0007669"/>
    <property type="project" value="UniProtKB-UniRule"/>
</dbReference>
<evidence type="ECO:0000259" key="6">
    <source>
        <dbReference type="Pfam" id="PF13860"/>
    </source>
</evidence>
<keyword evidence="8" id="KW-0282">Flagellum</keyword>
<name>A0A4D6YKY0_9GAMM</name>
<dbReference type="EMBL" id="CP034855">
    <property type="protein sequence ID" value="QCI25545.1"/>
    <property type="molecule type" value="Genomic_DNA"/>
</dbReference>
<dbReference type="InterPro" id="IPR005648">
    <property type="entry name" value="FlgD"/>
</dbReference>
<evidence type="ECO:0000259" key="7">
    <source>
        <dbReference type="Pfam" id="PF13861"/>
    </source>
</evidence>
<feature type="domain" description="FlgD/Vpr Ig-like" evidence="6">
    <location>
        <begin position="117"/>
        <end position="188"/>
    </location>
</feature>
<sequence length="232" mass="25662">MSIAIDAHSSNIDLPVDNRFAKNKGHDLQNNINPLDLQKNFLSLLVAQIKNQDPTDPIKNSDLTSQLAQINTASGVERLNNTVIKFSNEIAANQNIQLSSLIGRHVTVPSKKIMHTKDSETKFGIELMGNATSIKIQITDEKNKILYLKTISKDIKAGRYTFIWNGKDLNKKSLTTGTYNISVKAQNKEQNVPVQSLSEALVNSIIISSEEPIIDLGKLGKTIASDIREILK</sequence>
<dbReference type="OrthoDB" id="9785233at2"/>
<evidence type="ECO:0000256" key="1">
    <source>
        <dbReference type="ARBA" id="ARBA00010577"/>
    </source>
</evidence>
<dbReference type="Gene3D" id="2.30.30.910">
    <property type="match status" value="1"/>
</dbReference>
<feature type="domain" description="FlgD Tudor-like" evidence="7">
    <location>
        <begin position="93"/>
        <end position="224"/>
    </location>
</feature>
<dbReference type="InterPro" id="IPR025965">
    <property type="entry name" value="FlgD/Vpr_Ig-like"/>
</dbReference>
<proteinExistence type="inferred from homology"/>
<dbReference type="Pfam" id="PF13861">
    <property type="entry name" value="FLgD_tudor"/>
    <property type="match status" value="1"/>
</dbReference>
<evidence type="ECO:0000256" key="4">
    <source>
        <dbReference type="ARBA" id="ARBA00024746"/>
    </source>
</evidence>
<dbReference type="AlphaFoldDB" id="A0A4D6YKY0"/>
<keyword evidence="8" id="KW-0966">Cell projection</keyword>
<accession>A0A4D6YKY0</accession>
<dbReference type="Proteomes" id="UP000298585">
    <property type="component" value="Chromosome"/>
</dbReference>
<dbReference type="InterPro" id="IPR025963">
    <property type="entry name" value="FLgD_Tudor"/>
</dbReference>
<reference evidence="8 9" key="2">
    <citation type="submission" date="2019-05" db="EMBL/GenBank/DDBJ databases">
        <title>Genome evolution of the obligate endosymbiont Buchnera aphidicola.</title>
        <authorList>
            <person name="Moran N.A."/>
        </authorList>
    </citation>
    <scope>NUCLEOTIDE SEQUENCE [LARGE SCALE GENOMIC DNA]</scope>
    <source>
        <strain evidence="8 9">Sav</strain>
    </source>
</reference>
<organism evidence="8 9">
    <name type="scientific">Buchnera aphidicola</name>
    <name type="common">Sitobion avenae</name>
    <dbReference type="NCBI Taxonomy" id="571428"/>
    <lineage>
        <taxon>Bacteria</taxon>
        <taxon>Pseudomonadati</taxon>
        <taxon>Pseudomonadota</taxon>
        <taxon>Gammaproteobacteria</taxon>
        <taxon>Enterobacterales</taxon>
        <taxon>Erwiniaceae</taxon>
        <taxon>Buchnera</taxon>
    </lineage>
</organism>
<evidence type="ECO:0000256" key="2">
    <source>
        <dbReference type="ARBA" id="ARBA00016013"/>
    </source>
</evidence>
<protein>
    <recommendedName>
        <fullName evidence="2 5">Basal-body rod modification protein FlgD</fullName>
    </recommendedName>
</protein>
<dbReference type="RefSeq" id="WP_158338469.1">
    <property type="nucleotide sequence ID" value="NZ_CP034855.1"/>
</dbReference>
<evidence type="ECO:0000256" key="5">
    <source>
        <dbReference type="RuleBase" id="RU362076"/>
    </source>
</evidence>
<dbReference type="Pfam" id="PF03963">
    <property type="entry name" value="FlgD"/>
    <property type="match status" value="1"/>
</dbReference>
<evidence type="ECO:0000313" key="8">
    <source>
        <dbReference type="EMBL" id="QCI25545.1"/>
    </source>
</evidence>
<evidence type="ECO:0000313" key="9">
    <source>
        <dbReference type="Proteomes" id="UP000298585"/>
    </source>
</evidence>
<comment type="function">
    <text evidence="4 5">Required for flagellar hook formation. May act as a scaffolding protein.</text>
</comment>
<reference evidence="8 9" key="1">
    <citation type="submission" date="2018-12" db="EMBL/GenBank/DDBJ databases">
        <authorList>
            <person name="Chong R.A."/>
        </authorList>
    </citation>
    <scope>NUCLEOTIDE SEQUENCE [LARGE SCALE GENOMIC DNA]</scope>
    <source>
        <strain evidence="8 9">Sav</strain>
    </source>
</reference>
<comment type="similarity">
    <text evidence="1 5">Belongs to the FlgD family.</text>
</comment>
<dbReference type="Gene3D" id="2.60.40.4070">
    <property type="match status" value="1"/>
</dbReference>
<gene>
    <name evidence="8" type="ORF">D9V77_01695</name>
</gene>
<keyword evidence="8" id="KW-0969">Cilium</keyword>
<dbReference type="Pfam" id="PF13860">
    <property type="entry name" value="FlgD_ig"/>
    <property type="match status" value="1"/>
</dbReference>
<evidence type="ECO:0000256" key="3">
    <source>
        <dbReference type="ARBA" id="ARBA00022795"/>
    </source>
</evidence>
<keyword evidence="3 5" id="KW-1005">Bacterial flagellum biogenesis</keyword>